<evidence type="ECO:0000313" key="2">
    <source>
        <dbReference type="Ensembl" id="ENSTMTP00000001660.1"/>
    </source>
</evidence>
<feature type="region of interest" description="Disordered" evidence="1">
    <location>
        <begin position="113"/>
        <end position="146"/>
    </location>
</feature>
<feature type="region of interest" description="Disordered" evidence="1">
    <location>
        <begin position="1"/>
        <end position="56"/>
    </location>
</feature>
<accession>A0A674HZB5</accession>
<evidence type="ECO:0000313" key="3">
    <source>
        <dbReference type="Proteomes" id="UP000472274"/>
    </source>
</evidence>
<dbReference type="Proteomes" id="UP000472274">
    <property type="component" value="Unplaced"/>
</dbReference>
<feature type="compositionally biased region" description="Basic and acidic residues" evidence="1">
    <location>
        <begin position="1"/>
        <end position="10"/>
    </location>
</feature>
<feature type="compositionally biased region" description="Pro residues" evidence="1">
    <location>
        <begin position="18"/>
        <end position="27"/>
    </location>
</feature>
<feature type="compositionally biased region" description="Low complexity" evidence="1">
    <location>
        <begin position="123"/>
        <end position="136"/>
    </location>
</feature>
<reference evidence="2" key="2">
    <citation type="submission" date="2025-09" db="UniProtKB">
        <authorList>
            <consortium name="Ensembl"/>
        </authorList>
    </citation>
    <scope>IDENTIFICATION</scope>
</reference>
<dbReference type="Ensembl" id="ENSTMTT00000001711.1">
    <property type="protein sequence ID" value="ENSTMTP00000001660.1"/>
    <property type="gene ID" value="ENSTMTG00000001330.1"/>
</dbReference>
<protein>
    <submittedName>
        <fullName evidence="2">Uncharacterized protein</fullName>
    </submittedName>
</protein>
<proteinExistence type="predicted"/>
<sequence length="146" mass="15021">SPGRRREDCQRGFSPAPARAPPPPRVSPPGLGQTMASSEEDGAGSGSLEEKEKGRKRRLGALATAWLIGYNIAMTAGCVLSQECRAGLPGQGAPLGVSHCGRPCTLSRLRAETGGTSWRGSSPRPLGLPALELPAADGSPVARSPL</sequence>
<dbReference type="AlphaFoldDB" id="A0A674HZB5"/>
<organism evidence="2 3">
    <name type="scientific">Terrapene triunguis</name>
    <name type="common">Three-toed box turtle</name>
    <dbReference type="NCBI Taxonomy" id="2587831"/>
    <lineage>
        <taxon>Eukaryota</taxon>
        <taxon>Metazoa</taxon>
        <taxon>Chordata</taxon>
        <taxon>Craniata</taxon>
        <taxon>Vertebrata</taxon>
        <taxon>Euteleostomi</taxon>
        <taxon>Archelosauria</taxon>
        <taxon>Testudinata</taxon>
        <taxon>Testudines</taxon>
        <taxon>Cryptodira</taxon>
        <taxon>Durocryptodira</taxon>
        <taxon>Testudinoidea</taxon>
        <taxon>Emydidae</taxon>
        <taxon>Terrapene</taxon>
    </lineage>
</organism>
<reference evidence="2" key="1">
    <citation type="submission" date="2025-08" db="UniProtKB">
        <authorList>
            <consortium name="Ensembl"/>
        </authorList>
    </citation>
    <scope>IDENTIFICATION</scope>
</reference>
<name>A0A674HZB5_9SAUR</name>
<evidence type="ECO:0000256" key="1">
    <source>
        <dbReference type="SAM" id="MobiDB-lite"/>
    </source>
</evidence>
<dbReference type="InParanoid" id="A0A674HZB5"/>
<keyword evidence="3" id="KW-1185">Reference proteome</keyword>